<keyword evidence="1" id="KW-1133">Transmembrane helix</keyword>
<organism evidence="2">
    <name type="scientific">Lotus japonicus</name>
    <name type="common">Lotus corniculatus var. japonicus</name>
    <dbReference type="NCBI Taxonomy" id="34305"/>
    <lineage>
        <taxon>Eukaryota</taxon>
        <taxon>Viridiplantae</taxon>
        <taxon>Streptophyta</taxon>
        <taxon>Embryophyta</taxon>
        <taxon>Tracheophyta</taxon>
        <taxon>Spermatophyta</taxon>
        <taxon>Magnoliopsida</taxon>
        <taxon>eudicotyledons</taxon>
        <taxon>Gunneridae</taxon>
        <taxon>Pentapetalae</taxon>
        <taxon>rosids</taxon>
        <taxon>fabids</taxon>
        <taxon>Fabales</taxon>
        <taxon>Fabaceae</taxon>
        <taxon>Papilionoideae</taxon>
        <taxon>50 kb inversion clade</taxon>
        <taxon>NPAAA clade</taxon>
        <taxon>Hologalegina</taxon>
        <taxon>robinioid clade</taxon>
        <taxon>Loteae</taxon>
        <taxon>Lotus</taxon>
    </lineage>
</organism>
<reference evidence="2" key="1">
    <citation type="submission" date="2012-05" db="EMBL/GenBank/DDBJ databases">
        <authorList>
            <person name="Krishnakumar V."/>
            <person name="Cheung F."/>
            <person name="Xiao Y."/>
            <person name="Chan A."/>
            <person name="Moskal W.A."/>
            <person name="Town C.D."/>
        </authorList>
    </citation>
    <scope>NUCLEOTIDE SEQUENCE</scope>
</reference>
<sequence>MMLLSPSAAAAEPQSLRTLLLLLSLPQLHHRSSFPWYPHLHLLLLHFILLLAIRACMVQAIDCYNHFHLQLHHLHLRPLLPPFKTMVQLFLEKRSEMLFWCLFRTINSLIWFIERC</sequence>
<dbReference type="AlphaFoldDB" id="I3SU26"/>
<keyword evidence="1" id="KW-0812">Transmembrane</keyword>
<keyword evidence="1" id="KW-0472">Membrane</keyword>
<proteinExistence type="evidence at transcript level"/>
<protein>
    <submittedName>
        <fullName evidence="2">Uncharacterized protein</fullName>
    </submittedName>
</protein>
<name>I3SU26_LOTJA</name>
<evidence type="ECO:0000256" key="1">
    <source>
        <dbReference type="SAM" id="Phobius"/>
    </source>
</evidence>
<feature type="transmembrane region" description="Helical" evidence="1">
    <location>
        <begin position="42"/>
        <end position="61"/>
    </location>
</feature>
<accession>I3SU26</accession>
<evidence type="ECO:0000313" key="2">
    <source>
        <dbReference type="EMBL" id="AFK43768.1"/>
    </source>
</evidence>
<dbReference type="EMBL" id="BT143974">
    <property type="protein sequence ID" value="AFK43768.1"/>
    <property type="molecule type" value="mRNA"/>
</dbReference>